<dbReference type="Proteomes" id="UP000593566">
    <property type="component" value="Unassembled WGS sequence"/>
</dbReference>
<name>A0A8H6FIR2_9LECA</name>
<dbReference type="RefSeq" id="XP_037156854.1">
    <property type="nucleotide sequence ID" value="XM_037298219.1"/>
</dbReference>
<sequence length="149" mass="16754">MTQARQVRDLRDKIYGLLSLVKNKNSLPYLPTYDIDARPLIERARLRVQGDTVLALGVVVDGIEAVGTQIECCAQETGQSYDDVEWTQMGLIHTKFRKMVDKSTAYGSSEDVTEEVRSHKVVGGRDTDYRRRPKMRAYHGGSETDSADS</sequence>
<gene>
    <name evidence="2" type="ORF">HO133_007328</name>
</gene>
<dbReference type="AlphaFoldDB" id="A0A8H6FIR2"/>
<evidence type="ECO:0000313" key="3">
    <source>
        <dbReference type="Proteomes" id="UP000593566"/>
    </source>
</evidence>
<dbReference type="GeneID" id="59335727"/>
<proteinExistence type="predicted"/>
<protein>
    <submittedName>
        <fullName evidence="2">Uncharacterized protein</fullName>
    </submittedName>
</protein>
<feature type="region of interest" description="Disordered" evidence="1">
    <location>
        <begin position="103"/>
        <end position="149"/>
    </location>
</feature>
<dbReference type="EMBL" id="JACCJB010000003">
    <property type="protein sequence ID" value="KAF6229212.1"/>
    <property type="molecule type" value="Genomic_DNA"/>
</dbReference>
<feature type="compositionally biased region" description="Basic and acidic residues" evidence="1">
    <location>
        <begin position="114"/>
        <end position="130"/>
    </location>
</feature>
<reference evidence="2 3" key="1">
    <citation type="journal article" date="2020" name="Genomics">
        <title>Complete, high-quality genomes from long-read metagenomic sequencing of two wolf lichen thalli reveals enigmatic genome architecture.</title>
        <authorList>
            <person name="McKenzie S.K."/>
            <person name="Walston R.F."/>
            <person name="Allen J.L."/>
        </authorList>
    </citation>
    <scope>NUCLEOTIDE SEQUENCE [LARGE SCALE GENOMIC DNA]</scope>
    <source>
        <strain evidence="2">WasteWater1</strain>
    </source>
</reference>
<comment type="caution">
    <text evidence="2">The sequence shown here is derived from an EMBL/GenBank/DDBJ whole genome shotgun (WGS) entry which is preliminary data.</text>
</comment>
<keyword evidence="3" id="KW-1185">Reference proteome</keyword>
<accession>A0A8H6FIR2</accession>
<organism evidence="2 3">
    <name type="scientific">Letharia lupina</name>
    <dbReference type="NCBI Taxonomy" id="560253"/>
    <lineage>
        <taxon>Eukaryota</taxon>
        <taxon>Fungi</taxon>
        <taxon>Dikarya</taxon>
        <taxon>Ascomycota</taxon>
        <taxon>Pezizomycotina</taxon>
        <taxon>Lecanoromycetes</taxon>
        <taxon>OSLEUM clade</taxon>
        <taxon>Lecanoromycetidae</taxon>
        <taxon>Lecanorales</taxon>
        <taxon>Lecanorineae</taxon>
        <taxon>Parmeliaceae</taxon>
        <taxon>Letharia</taxon>
    </lineage>
</organism>
<evidence type="ECO:0000256" key="1">
    <source>
        <dbReference type="SAM" id="MobiDB-lite"/>
    </source>
</evidence>
<evidence type="ECO:0000313" key="2">
    <source>
        <dbReference type="EMBL" id="KAF6229212.1"/>
    </source>
</evidence>